<feature type="coiled-coil region" evidence="1">
    <location>
        <begin position="82"/>
        <end position="158"/>
    </location>
</feature>
<feature type="coiled-coil region" evidence="1">
    <location>
        <begin position="434"/>
        <end position="527"/>
    </location>
</feature>
<evidence type="ECO:0000256" key="2">
    <source>
        <dbReference type="SAM" id="MobiDB-lite"/>
    </source>
</evidence>
<evidence type="ECO:0000256" key="1">
    <source>
        <dbReference type="SAM" id="Coils"/>
    </source>
</evidence>
<evidence type="ECO:0000313" key="4">
    <source>
        <dbReference type="Proteomes" id="UP000799118"/>
    </source>
</evidence>
<evidence type="ECO:0000313" key="3">
    <source>
        <dbReference type="EMBL" id="KAE9387028.1"/>
    </source>
</evidence>
<sequence>MSMPKLSSLFNGSHKRPRSDEGSDSLAGGSGVSQDVDSSTTGDKSMQDLTLERPHKIRLEHRIVNEIPQEHKSKIDSLLAAVSQKEHLINEQTNEMEALKEKLSNLDTLLGGAQEATLHLESQNTRLMKEVKDLNVIKDDLDITKKNLTSKLADLNEALVNDANLKECLALQKENKSVLSSNKSLADAKGQLDAKVTSLETLTNKLKSEILDLQILTAQFPRRLDREKELKELEEDARNVAQTQLETSEQIESHESKVQELQLKLRDNAAEAEQIKNTKLQTLRDKIEGLNTKLVEKDSLINGIKGEKQFILAAIQELPTEVPVDLLSDPNSLEVLVESNKTLLNTKDTQISQRQSLHEEEVQKRINLESTIEEADALKATLKGKIQTLENDLGCRNEEITTLKSENQRQLVAWQTKETSWNQRLQDCVAKERYDALDQRHNNLQTILEQTKEQYNLATQEAKTNSENHRDLENKYNETVEQMKLLQNSCADARCELSCLKDNPSAIKTLQDESARKQMENDKLLKELAALRVCFHLLVD</sequence>
<name>A0A6A4GN78_9AGAR</name>
<feature type="region of interest" description="Disordered" evidence="2">
    <location>
        <begin position="1"/>
        <end position="53"/>
    </location>
</feature>
<feature type="coiled-coil region" evidence="1">
    <location>
        <begin position="199"/>
        <end position="278"/>
    </location>
</feature>
<dbReference type="EMBL" id="ML769829">
    <property type="protein sequence ID" value="KAE9387028.1"/>
    <property type="molecule type" value="Genomic_DNA"/>
</dbReference>
<protein>
    <submittedName>
        <fullName evidence="3">Uncharacterized protein</fullName>
    </submittedName>
</protein>
<keyword evidence="1" id="KW-0175">Coiled coil</keyword>
<keyword evidence="4" id="KW-1185">Reference proteome</keyword>
<dbReference type="Proteomes" id="UP000799118">
    <property type="component" value="Unassembled WGS sequence"/>
</dbReference>
<organism evidence="3 4">
    <name type="scientific">Gymnopus androsaceus JB14</name>
    <dbReference type="NCBI Taxonomy" id="1447944"/>
    <lineage>
        <taxon>Eukaryota</taxon>
        <taxon>Fungi</taxon>
        <taxon>Dikarya</taxon>
        <taxon>Basidiomycota</taxon>
        <taxon>Agaricomycotina</taxon>
        <taxon>Agaricomycetes</taxon>
        <taxon>Agaricomycetidae</taxon>
        <taxon>Agaricales</taxon>
        <taxon>Marasmiineae</taxon>
        <taxon>Omphalotaceae</taxon>
        <taxon>Gymnopus</taxon>
    </lineage>
</organism>
<dbReference type="AlphaFoldDB" id="A0A6A4GN78"/>
<gene>
    <name evidence="3" type="ORF">BT96DRAFT_1005532</name>
</gene>
<reference evidence="3" key="1">
    <citation type="journal article" date="2019" name="Environ. Microbiol.">
        <title>Fungal ecological strategies reflected in gene transcription - a case study of two litter decomposers.</title>
        <authorList>
            <person name="Barbi F."/>
            <person name="Kohler A."/>
            <person name="Barry K."/>
            <person name="Baskaran P."/>
            <person name="Daum C."/>
            <person name="Fauchery L."/>
            <person name="Ihrmark K."/>
            <person name="Kuo A."/>
            <person name="LaButti K."/>
            <person name="Lipzen A."/>
            <person name="Morin E."/>
            <person name="Grigoriev I.V."/>
            <person name="Henrissat B."/>
            <person name="Lindahl B."/>
            <person name="Martin F."/>
        </authorList>
    </citation>
    <scope>NUCLEOTIDE SEQUENCE</scope>
    <source>
        <strain evidence="3">JB14</strain>
    </source>
</reference>
<accession>A0A6A4GN78</accession>
<proteinExistence type="predicted"/>